<dbReference type="PANTHER" id="PTHR43313">
    <property type="entry name" value="SHORT-CHAIN DEHYDROGENASE/REDUCTASE FAMILY 9C"/>
    <property type="match status" value="1"/>
</dbReference>
<reference evidence="2" key="1">
    <citation type="journal article" date="2007" name="Science">
        <title>Draft genome of the filarial nematode parasite Brugia malayi.</title>
        <authorList>
            <person name="Ghedin E."/>
            <person name="Wang S."/>
            <person name="Spiro D."/>
            <person name="Caler E."/>
            <person name="Zhao Q."/>
            <person name="Crabtree J."/>
            <person name="Allen J.E."/>
            <person name="Delcher A.L."/>
            <person name="Guiliano D.B."/>
            <person name="Miranda-Saavedra D."/>
            <person name="Angiuoli S.V."/>
            <person name="Creasy T."/>
            <person name="Amedeo P."/>
            <person name="Haas B."/>
            <person name="El-Sayed N.M."/>
            <person name="Wortman J.R."/>
            <person name="Feldblyum T."/>
            <person name="Tallon L."/>
            <person name="Schatz M."/>
            <person name="Shumway M."/>
            <person name="Koo H."/>
            <person name="Salzberg S.L."/>
            <person name="Schobel S."/>
            <person name="Pertea M."/>
            <person name="Pop M."/>
            <person name="White O."/>
            <person name="Barton G.J."/>
            <person name="Carlow C.K."/>
            <person name="Crawford M.J."/>
            <person name="Daub J."/>
            <person name="Dimmic M.W."/>
            <person name="Estes C.F."/>
            <person name="Foster J.M."/>
            <person name="Ganatra M."/>
            <person name="Gregory W.F."/>
            <person name="Johnson N.M."/>
            <person name="Jin J."/>
            <person name="Komuniecki R."/>
            <person name="Korf I."/>
            <person name="Kumar S."/>
            <person name="Laney S."/>
            <person name="Li B.W."/>
            <person name="Li W."/>
            <person name="Lindblom T.H."/>
            <person name="Lustigman S."/>
            <person name="Ma D."/>
            <person name="Maina C.V."/>
            <person name="Martin D.M."/>
            <person name="McCarter J.P."/>
            <person name="McReynolds L."/>
            <person name="Mitreva M."/>
            <person name="Nutman T.B."/>
            <person name="Parkinson J."/>
            <person name="Peregrin-Alvarez J.M."/>
            <person name="Poole C."/>
            <person name="Ren Q."/>
            <person name="Saunders L."/>
            <person name="Sluder A.E."/>
            <person name="Smith K."/>
            <person name="Stanke M."/>
            <person name="Unnasch T.R."/>
            <person name="Ware J."/>
            <person name="Wei A.D."/>
            <person name="Weil G."/>
            <person name="Williams D.J."/>
            <person name="Zhang Y."/>
            <person name="Williams S.A."/>
            <person name="Fraser-Liggett C."/>
            <person name="Slatko B."/>
            <person name="Blaxter M.L."/>
            <person name="Scott A.L."/>
        </authorList>
    </citation>
    <scope>NUCLEOTIDE SEQUENCE</scope>
    <source>
        <strain evidence="2">FR3</strain>
    </source>
</reference>
<gene>
    <name evidence="1 3" type="primary">Bma-dhs-2.7</name>
    <name evidence="1" type="ORF">BM_BM4405</name>
</gene>
<dbReference type="InterPro" id="IPR002347">
    <property type="entry name" value="SDR_fam"/>
</dbReference>
<dbReference type="EMBL" id="CAAKNF010000196">
    <property type="protein sequence ID" value="VIO89765.1"/>
    <property type="molecule type" value="Genomic_DNA"/>
</dbReference>
<evidence type="ECO:0000313" key="1">
    <source>
        <dbReference type="EMBL" id="VIO89765.1"/>
    </source>
</evidence>
<dbReference type="PANTHER" id="PTHR43313:SF7">
    <property type="entry name" value="17-BETA-HYDROXYSTEROID DEHYDROGENASE TYPE 6"/>
    <property type="match status" value="1"/>
</dbReference>
<dbReference type="AlphaFoldDB" id="A0A4E9EZM0"/>
<dbReference type="OrthoDB" id="2102561at2759"/>
<dbReference type="Gene3D" id="3.40.50.720">
    <property type="entry name" value="NAD(P)-binding Rossmann-like Domain"/>
    <property type="match status" value="1"/>
</dbReference>
<dbReference type="SUPFAM" id="SSF51735">
    <property type="entry name" value="NAD(P)-binding Rossmann-fold domains"/>
    <property type="match status" value="1"/>
</dbReference>
<dbReference type="Proteomes" id="UP000006672">
    <property type="component" value="Unassembled WGS sequence"/>
</dbReference>
<evidence type="ECO:0000313" key="3">
    <source>
        <dbReference type="WBParaSite" id="Bm4405.1"/>
    </source>
</evidence>
<accession>A0A5S6PMY2</accession>
<reference evidence="1" key="2">
    <citation type="submission" date="2019-04" db="EMBL/GenBank/DDBJ databases">
        <authorList>
            <person name="Howe K."/>
            <person name="Paulini M."/>
            <person name="Williams G."/>
        </authorList>
    </citation>
    <scope>NUCLEOTIDE SEQUENCE [LARGE SCALE GENOMIC DNA]</scope>
    <source>
        <strain evidence="1">FR3</strain>
    </source>
</reference>
<dbReference type="InterPro" id="IPR036291">
    <property type="entry name" value="NAD(P)-bd_dom_sf"/>
</dbReference>
<dbReference type="Pfam" id="PF00106">
    <property type="entry name" value="adh_short"/>
    <property type="match status" value="1"/>
</dbReference>
<dbReference type="GO" id="GO:0016491">
    <property type="term" value="F:oxidoreductase activity"/>
    <property type="evidence" value="ECO:0007669"/>
    <property type="project" value="TreeGrafter"/>
</dbReference>
<proteinExistence type="predicted"/>
<sequence>MFLLVILFTVLPLLYVIYGLLGRKLTIGEIDKKAVLITGCGSGFGRDLVKRCLQNGLTVFAGCQFESNISELEKSYSSISKGRLYAFQMDVTDDESVRKSREIVDNVLREKNIVLHSVVNNAGIRGNQFYDDFLLLDDYKEVWEVNTYGAIRVTQAFRSLIKKSSGRIIICCSASTLFPAPTYGPYVSSKCALQAYANIIRYELEPYGVIVVVLFPGTFQTGLHVIQELHRMTDFLWNRSSQEIRNEYGNDFNVKAKAFANEMLSKFLSKDTAKVIDAYYEAIVARRPKLSYRIGWDTSLIFYPYSFMPLRVQCHLMKFLMNWFGAPVRKQPVRKQET</sequence>
<dbReference type="WBParaSite" id="Bm4405.1">
    <property type="protein sequence ID" value="Bm4405.1"/>
    <property type="gene ID" value="WBGene00224666"/>
</dbReference>
<dbReference type="STRING" id="6279.A0A5S6PMY2"/>
<protein>
    <submittedName>
        <fullName evidence="1 3">Dehydrogenases, short chain protein 2, isoform a, putative</fullName>
    </submittedName>
</protein>
<keyword evidence="2" id="KW-1185">Reference proteome</keyword>
<accession>A0A4E9EZM0</accession>
<dbReference type="GeneID" id="66059800"/>
<dbReference type="CTD" id="66059800"/>
<dbReference type="KEGG" id="bmy:BM_BM4405"/>
<dbReference type="PRINTS" id="PR00081">
    <property type="entry name" value="GDHRDH"/>
</dbReference>
<dbReference type="RefSeq" id="XP_042931773.1">
    <property type="nucleotide sequence ID" value="XM_043075839.1"/>
</dbReference>
<reference evidence="3" key="3">
    <citation type="submission" date="2019-12" db="UniProtKB">
        <authorList>
            <consortium name="WormBaseParasite"/>
        </authorList>
    </citation>
    <scope>IDENTIFICATION</scope>
</reference>
<dbReference type="GO" id="GO:0008202">
    <property type="term" value="P:steroid metabolic process"/>
    <property type="evidence" value="ECO:0007669"/>
    <property type="project" value="TreeGrafter"/>
</dbReference>
<evidence type="ECO:0000313" key="2">
    <source>
        <dbReference type="Proteomes" id="UP000006672"/>
    </source>
</evidence>
<organism evidence="1">
    <name type="scientific">Brugia malayi</name>
    <name type="common">Filarial nematode worm</name>
    <dbReference type="NCBI Taxonomy" id="6279"/>
    <lineage>
        <taxon>Eukaryota</taxon>
        <taxon>Metazoa</taxon>
        <taxon>Ecdysozoa</taxon>
        <taxon>Nematoda</taxon>
        <taxon>Chromadorea</taxon>
        <taxon>Rhabditida</taxon>
        <taxon>Spirurina</taxon>
        <taxon>Spiruromorpha</taxon>
        <taxon>Filarioidea</taxon>
        <taxon>Onchocercidae</taxon>
        <taxon>Brugia</taxon>
    </lineage>
</organism>
<name>A0A4E9EZM0_BRUMA</name>